<gene>
    <name evidence="2" type="ORF">K452DRAFT_281500</name>
</gene>
<name>A0A6A6AW92_9PEZI</name>
<feature type="domain" description="Heterokaryon incompatibility" evidence="1">
    <location>
        <begin position="12"/>
        <end position="169"/>
    </location>
</feature>
<dbReference type="EMBL" id="ML995582">
    <property type="protein sequence ID" value="KAF2135453.1"/>
    <property type="molecule type" value="Genomic_DNA"/>
</dbReference>
<dbReference type="AlphaFoldDB" id="A0A6A6AW92"/>
<dbReference type="GeneID" id="54296994"/>
<dbReference type="PANTHER" id="PTHR24148">
    <property type="entry name" value="ANKYRIN REPEAT DOMAIN-CONTAINING PROTEIN 39 HOMOLOG-RELATED"/>
    <property type="match status" value="1"/>
</dbReference>
<evidence type="ECO:0000313" key="3">
    <source>
        <dbReference type="Proteomes" id="UP000799438"/>
    </source>
</evidence>
<reference evidence="2" key="1">
    <citation type="journal article" date="2020" name="Stud. Mycol.">
        <title>101 Dothideomycetes genomes: a test case for predicting lifestyles and emergence of pathogens.</title>
        <authorList>
            <person name="Haridas S."/>
            <person name="Albert R."/>
            <person name="Binder M."/>
            <person name="Bloem J."/>
            <person name="Labutti K."/>
            <person name="Salamov A."/>
            <person name="Andreopoulos B."/>
            <person name="Baker S."/>
            <person name="Barry K."/>
            <person name="Bills G."/>
            <person name="Bluhm B."/>
            <person name="Cannon C."/>
            <person name="Castanera R."/>
            <person name="Culley D."/>
            <person name="Daum C."/>
            <person name="Ezra D."/>
            <person name="Gonzalez J."/>
            <person name="Henrissat B."/>
            <person name="Kuo A."/>
            <person name="Liang C."/>
            <person name="Lipzen A."/>
            <person name="Lutzoni F."/>
            <person name="Magnuson J."/>
            <person name="Mondo S."/>
            <person name="Nolan M."/>
            <person name="Ohm R."/>
            <person name="Pangilinan J."/>
            <person name="Park H.-J."/>
            <person name="Ramirez L."/>
            <person name="Alfaro M."/>
            <person name="Sun H."/>
            <person name="Tritt A."/>
            <person name="Yoshinaga Y."/>
            <person name="Zwiers L.-H."/>
            <person name="Turgeon B."/>
            <person name="Goodwin S."/>
            <person name="Spatafora J."/>
            <person name="Crous P."/>
            <person name="Grigoriev I."/>
        </authorList>
    </citation>
    <scope>NUCLEOTIDE SEQUENCE</scope>
    <source>
        <strain evidence="2">CBS 121167</strain>
    </source>
</reference>
<evidence type="ECO:0000259" key="1">
    <source>
        <dbReference type="Pfam" id="PF06985"/>
    </source>
</evidence>
<dbReference type="Pfam" id="PF06985">
    <property type="entry name" value="HET"/>
    <property type="match status" value="1"/>
</dbReference>
<dbReference type="OrthoDB" id="2157530at2759"/>
<dbReference type="RefSeq" id="XP_033391171.1">
    <property type="nucleotide sequence ID" value="XM_033539498.1"/>
</dbReference>
<organism evidence="2 3">
    <name type="scientific">Aplosporella prunicola CBS 121167</name>
    <dbReference type="NCBI Taxonomy" id="1176127"/>
    <lineage>
        <taxon>Eukaryota</taxon>
        <taxon>Fungi</taxon>
        <taxon>Dikarya</taxon>
        <taxon>Ascomycota</taxon>
        <taxon>Pezizomycotina</taxon>
        <taxon>Dothideomycetes</taxon>
        <taxon>Dothideomycetes incertae sedis</taxon>
        <taxon>Botryosphaeriales</taxon>
        <taxon>Aplosporellaceae</taxon>
        <taxon>Aplosporella</taxon>
    </lineage>
</organism>
<dbReference type="PANTHER" id="PTHR24148:SF64">
    <property type="entry name" value="HETEROKARYON INCOMPATIBILITY DOMAIN-CONTAINING PROTEIN"/>
    <property type="match status" value="1"/>
</dbReference>
<dbReference type="Pfam" id="PF26639">
    <property type="entry name" value="Het-6_barrel"/>
    <property type="match status" value="1"/>
</dbReference>
<proteinExistence type="predicted"/>
<sequence>MSEAFPAGPQKYNALSYTWGDGAKDKPIKCHGRTLLVTANLHRALRRFRDPDHVVTMWIDQLCIDQKNIKERNRQVSLMGAIYRAADRVIVWLGDDTQYFEDGTKLDLKCGLSLMRQILKKTQTDPELRFEWDSLGESRGLPSPGKQQWQALAAVLQRPWFSRVWVIQEAVLSADVEIFCGEATFSWNEVGQIVNYLDCEDYRNWNIRDSGLATELPFSRINRIKLQNAQSELPDLFDLMLACRDFGASDPRDKIYALLELSQHNITPDYSKSPADVFVNFAVYTIQAAHQPRTCCADEREKVHRAMTTLCCAGSFNQEQELPSWVPDWSYNPKVRPLCFWGSKDYKAGGDSTGEFHLRQDGRLQVSGKFHDTVNLAGTPSWILPSNYYTSTMGVAVGRVLVLTSSGYMGLAPYGTRDGDIIFIMLGCDIPLMLRPSGDEFTLLGECIVHGVMDGEAMCNEDIVVQDVTIK</sequence>
<keyword evidence="3" id="KW-1185">Reference proteome</keyword>
<evidence type="ECO:0000313" key="2">
    <source>
        <dbReference type="EMBL" id="KAF2135453.1"/>
    </source>
</evidence>
<protein>
    <recommendedName>
        <fullName evidence="1">Heterokaryon incompatibility domain-containing protein</fullName>
    </recommendedName>
</protein>
<dbReference type="InterPro" id="IPR052895">
    <property type="entry name" value="HetReg/Transcr_Mod"/>
</dbReference>
<dbReference type="Proteomes" id="UP000799438">
    <property type="component" value="Unassembled WGS sequence"/>
</dbReference>
<accession>A0A6A6AW92</accession>
<dbReference type="InterPro" id="IPR010730">
    <property type="entry name" value="HET"/>
</dbReference>